<sequence>MTDPAPHLTWFKSSYSNAANNCIEAAWFKSSYSSGAAQCVEAAPLPDAIAIRDSKDTALTSLRYPAPQWADFCAALAADAL</sequence>
<comment type="caution">
    <text evidence="2">The sequence shown here is derived from an EMBL/GenBank/DDBJ whole genome shotgun (WGS) entry which is preliminary data.</text>
</comment>
<name>A0ABU2R8B9_9ACTN</name>
<accession>A0ABU2R8B9</accession>
<dbReference type="EMBL" id="JAVRET010000103">
    <property type="protein sequence ID" value="MDT0412948.1"/>
    <property type="molecule type" value="Genomic_DNA"/>
</dbReference>
<evidence type="ECO:0000313" key="3">
    <source>
        <dbReference type="Proteomes" id="UP001183610"/>
    </source>
</evidence>
<keyword evidence="3" id="KW-1185">Reference proteome</keyword>
<dbReference type="InterPro" id="IPR007278">
    <property type="entry name" value="DUF397"/>
</dbReference>
<organism evidence="2 3">
    <name type="scientific">Streptomyces evansiae</name>
    <dbReference type="NCBI Taxonomy" id="3075535"/>
    <lineage>
        <taxon>Bacteria</taxon>
        <taxon>Bacillati</taxon>
        <taxon>Actinomycetota</taxon>
        <taxon>Actinomycetes</taxon>
        <taxon>Kitasatosporales</taxon>
        <taxon>Streptomycetaceae</taxon>
        <taxon>Streptomyces</taxon>
    </lineage>
</organism>
<evidence type="ECO:0000259" key="1">
    <source>
        <dbReference type="Pfam" id="PF04149"/>
    </source>
</evidence>
<proteinExistence type="predicted"/>
<dbReference type="Pfam" id="PF04149">
    <property type="entry name" value="DUF397"/>
    <property type="match status" value="1"/>
</dbReference>
<feature type="domain" description="DUF397" evidence="1">
    <location>
        <begin position="25"/>
        <end position="76"/>
    </location>
</feature>
<dbReference type="RefSeq" id="WP_010270573.1">
    <property type="nucleotide sequence ID" value="NZ_JAVRET010000103.1"/>
</dbReference>
<evidence type="ECO:0000313" key="2">
    <source>
        <dbReference type="EMBL" id="MDT0412948.1"/>
    </source>
</evidence>
<protein>
    <submittedName>
        <fullName evidence="2">DUF397 domain-containing protein</fullName>
    </submittedName>
</protein>
<reference evidence="3" key="1">
    <citation type="submission" date="2023-07" db="EMBL/GenBank/DDBJ databases">
        <title>30 novel species of actinomycetes from the DSMZ collection.</title>
        <authorList>
            <person name="Nouioui I."/>
        </authorList>
    </citation>
    <scope>NUCLEOTIDE SEQUENCE [LARGE SCALE GENOMIC DNA]</scope>
    <source>
        <strain evidence="3">DSM 41979</strain>
    </source>
</reference>
<gene>
    <name evidence="2" type="ORF">RM698_28375</name>
</gene>
<dbReference type="Proteomes" id="UP001183610">
    <property type="component" value="Unassembled WGS sequence"/>
</dbReference>